<dbReference type="PANTHER" id="PTHR34755:SF4">
    <property type="entry name" value="F-BOX DOMAIN-CONTAINING PROTEIN"/>
    <property type="match status" value="1"/>
</dbReference>
<feature type="compositionally biased region" description="Acidic residues" evidence="1">
    <location>
        <begin position="114"/>
        <end position="123"/>
    </location>
</feature>
<proteinExistence type="predicted"/>
<dbReference type="PANTHER" id="PTHR34755">
    <property type="entry name" value="SERINE/ARGININE REPETITIVE MATRIX PROTEIN 3-RELATED"/>
    <property type="match status" value="1"/>
</dbReference>
<gene>
    <name evidence="2" type="ORF">VTJ49DRAFT_2088</name>
</gene>
<evidence type="ECO:0000313" key="3">
    <source>
        <dbReference type="Proteomes" id="UP001583172"/>
    </source>
</evidence>
<reference evidence="2 3" key="1">
    <citation type="journal article" date="2024" name="Commun. Biol.">
        <title>Comparative genomic analysis of thermophilic fungi reveals convergent evolutionary adaptations and gene losses.</title>
        <authorList>
            <person name="Steindorff A.S."/>
            <person name="Aguilar-Pontes M.V."/>
            <person name="Robinson A.J."/>
            <person name="Andreopoulos B."/>
            <person name="LaButti K."/>
            <person name="Kuo A."/>
            <person name="Mondo S."/>
            <person name="Riley R."/>
            <person name="Otillar R."/>
            <person name="Haridas S."/>
            <person name="Lipzen A."/>
            <person name="Grimwood J."/>
            <person name="Schmutz J."/>
            <person name="Clum A."/>
            <person name="Reid I.D."/>
            <person name="Moisan M.C."/>
            <person name="Butler G."/>
            <person name="Nguyen T.T.M."/>
            <person name="Dewar K."/>
            <person name="Conant G."/>
            <person name="Drula E."/>
            <person name="Henrissat B."/>
            <person name="Hansel C."/>
            <person name="Singer S."/>
            <person name="Hutchinson M.I."/>
            <person name="de Vries R.P."/>
            <person name="Natvig D.O."/>
            <person name="Powell A.J."/>
            <person name="Tsang A."/>
            <person name="Grigoriev I.V."/>
        </authorList>
    </citation>
    <scope>NUCLEOTIDE SEQUENCE [LARGE SCALE GENOMIC DNA]</scope>
    <source>
        <strain evidence="2 3">CBS 620.91</strain>
    </source>
</reference>
<feature type="region of interest" description="Disordered" evidence="1">
    <location>
        <begin position="616"/>
        <end position="748"/>
    </location>
</feature>
<evidence type="ECO:0000256" key="1">
    <source>
        <dbReference type="SAM" id="MobiDB-lite"/>
    </source>
</evidence>
<feature type="compositionally biased region" description="Acidic residues" evidence="1">
    <location>
        <begin position="695"/>
        <end position="723"/>
    </location>
</feature>
<feature type="region of interest" description="Disordered" evidence="1">
    <location>
        <begin position="1"/>
        <end position="165"/>
    </location>
</feature>
<dbReference type="InterPro" id="IPR052109">
    <property type="entry name" value="SRRM_Domain-Containing"/>
</dbReference>
<feature type="compositionally biased region" description="Polar residues" evidence="1">
    <location>
        <begin position="56"/>
        <end position="75"/>
    </location>
</feature>
<dbReference type="InterPro" id="IPR032675">
    <property type="entry name" value="LRR_dom_sf"/>
</dbReference>
<protein>
    <submittedName>
        <fullName evidence="2">Uncharacterized protein</fullName>
    </submittedName>
</protein>
<feature type="compositionally biased region" description="Basic and acidic residues" evidence="1">
    <location>
        <begin position="625"/>
        <end position="634"/>
    </location>
</feature>
<comment type="caution">
    <text evidence="2">The sequence shown here is derived from an EMBL/GenBank/DDBJ whole genome shotgun (WGS) entry which is preliminary data.</text>
</comment>
<feature type="region of interest" description="Disordered" evidence="1">
    <location>
        <begin position="768"/>
        <end position="798"/>
    </location>
</feature>
<feature type="compositionally biased region" description="Basic and acidic residues" evidence="1">
    <location>
        <begin position="739"/>
        <end position="748"/>
    </location>
</feature>
<feature type="compositionally biased region" description="Polar residues" evidence="1">
    <location>
        <begin position="11"/>
        <end position="22"/>
    </location>
</feature>
<evidence type="ECO:0000313" key="2">
    <source>
        <dbReference type="EMBL" id="KAL1838897.1"/>
    </source>
</evidence>
<accession>A0ABR3VB09</accession>
<name>A0ABR3VB09_HUMIN</name>
<feature type="compositionally biased region" description="Polar residues" evidence="1">
    <location>
        <begin position="29"/>
        <end position="45"/>
    </location>
</feature>
<dbReference type="SUPFAM" id="SSF52047">
    <property type="entry name" value="RNI-like"/>
    <property type="match status" value="1"/>
</dbReference>
<feature type="compositionally biased region" description="Basic residues" evidence="1">
    <location>
        <begin position="640"/>
        <end position="649"/>
    </location>
</feature>
<dbReference type="Proteomes" id="UP001583172">
    <property type="component" value="Unassembled WGS sequence"/>
</dbReference>
<sequence>MSPGRNLRPRQATSARSQSTGATVPRTGTRVTRSSAMLAPTTPTKVSDDGEFQGRVTRSSTMRAPSAPTKATETSKAAPERATTRKRAPFHDFSAGRSSKRACHSLRQPGFYAEDSESGDEPENPYMSPGPEVEPEVNDNTTTPGKQRVVKKPSPRKLSAASSGRTAKNQAPVIVDLAADEEKDVDSKAIIPNWASLPHLVLTLILRHASAPLDEPRQIKFLMDTGLLCKAFMDAAIDVLYECPPLITRQMAHGLVSLLSKDAGTTYYNYRYKVRELWFDVESVASKTYKGNHLDLKSLISNTPQLKTLRFFHQKDFAPYRNLDDSLRWRYPASLFEALDGAQAQDGTGAPIRLKDWQWNRRLMGRDLDLAKIEALHRTPPFQWLKQVSFVNYQVPSLDAKDSEDDEELEAKDKAYVQSMAGAINALSDLEHLAIESSTVANDHLLPLLPKNLKSLELINCWEVTGDNLAAFLVSGGKNLERLVLHHNQSLDLSFLAILGSACPNLRVLSVDCKTYKHHEFLDDSDPTYEELLTPEQMPDWPQSLEAVQMLNMKKWSDTAADKLFQSLVDSAPNLPHLRWIELKAMLDIPIQERSRMRNRWDRTMRKVFLREKTEPRPLFSLRPAADKTKEHENNSATTKKNKSKKRPRRDFDEDEIPSRRSVRLAAKWSAPSSRATSPVRELRNGMVRPSYVEPDTDDDDFDDDDDDDDTDNEANNESDENGGDGLPVSPDSSFATNDEEHKPFRHGMCEKVEIQIDNQKAAERTLTMDDFLDSDQDDLSDEDWDGDDEDFDTGYAW</sequence>
<dbReference type="Gene3D" id="3.80.10.10">
    <property type="entry name" value="Ribonuclease Inhibitor"/>
    <property type="match status" value="1"/>
</dbReference>
<feature type="compositionally biased region" description="Acidic residues" evidence="1">
    <location>
        <begin position="771"/>
        <end position="798"/>
    </location>
</feature>
<keyword evidence="3" id="KW-1185">Reference proteome</keyword>
<dbReference type="EMBL" id="JAZGSY010000187">
    <property type="protein sequence ID" value="KAL1838897.1"/>
    <property type="molecule type" value="Genomic_DNA"/>
</dbReference>
<organism evidence="2 3">
    <name type="scientific">Humicola insolens</name>
    <name type="common">Soft-rot fungus</name>
    <dbReference type="NCBI Taxonomy" id="85995"/>
    <lineage>
        <taxon>Eukaryota</taxon>
        <taxon>Fungi</taxon>
        <taxon>Dikarya</taxon>
        <taxon>Ascomycota</taxon>
        <taxon>Pezizomycotina</taxon>
        <taxon>Sordariomycetes</taxon>
        <taxon>Sordariomycetidae</taxon>
        <taxon>Sordariales</taxon>
        <taxon>Chaetomiaceae</taxon>
        <taxon>Mycothermus</taxon>
    </lineage>
</organism>